<proteinExistence type="predicted"/>
<dbReference type="RefSeq" id="WP_079541521.1">
    <property type="nucleotide sequence ID" value="NZ_LT670844.1"/>
</dbReference>
<name>A0A1M6WAE6_9BRAD</name>
<sequence length="253" mass="26879">MRRSSPYANLAAVVVVAVSLGGCAMFATRDTKLQAVKTVGIISAVGDEMTFARMGLTGLNNANQSFPIGSWGLDDLIVQQATTALSGRFQVQPVSYPRAAFAAIKDSPVAPVNLVRGDPFKKLVKTEVTPQGLDAYIVITKAKSNFGSGARKVEGIGFVSYGTLLASYNQIHVLYEIRVYDGKSFDVIEKMVAPPLENAGTVGLTGPSRLVDESFSPSSGEPARNENLHGAITDLIARSLSSTLSDMHLADVR</sequence>
<reference evidence="1 2" key="1">
    <citation type="submission" date="2016-11" db="EMBL/GenBank/DDBJ databases">
        <authorList>
            <person name="Jaros S."/>
            <person name="Januszkiewicz K."/>
            <person name="Wedrychowicz H."/>
        </authorList>
    </citation>
    <scope>NUCLEOTIDE SEQUENCE [LARGE SCALE GENOMIC DNA]</scope>
    <source>
        <strain evidence="1 2">GAS499</strain>
    </source>
</reference>
<evidence type="ECO:0000313" key="1">
    <source>
        <dbReference type="EMBL" id="SHK90465.1"/>
    </source>
</evidence>
<organism evidence="1 2">
    <name type="scientific">Bradyrhizobium lablabi</name>
    <dbReference type="NCBI Taxonomy" id="722472"/>
    <lineage>
        <taxon>Bacteria</taxon>
        <taxon>Pseudomonadati</taxon>
        <taxon>Pseudomonadota</taxon>
        <taxon>Alphaproteobacteria</taxon>
        <taxon>Hyphomicrobiales</taxon>
        <taxon>Nitrobacteraceae</taxon>
        <taxon>Bradyrhizobium</taxon>
    </lineage>
</organism>
<evidence type="ECO:0000313" key="2">
    <source>
        <dbReference type="Proteomes" id="UP000189935"/>
    </source>
</evidence>
<dbReference type="Proteomes" id="UP000189935">
    <property type="component" value="Chromosome I"/>
</dbReference>
<protein>
    <recommendedName>
        <fullName evidence="3">Lipoprotein</fullName>
    </recommendedName>
</protein>
<accession>A0A1M6WAE6</accession>
<dbReference type="AlphaFoldDB" id="A0A1M6WAE6"/>
<dbReference type="PROSITE" id="PS51257">
    <property type="entry name" value="PROKAR_LIPOPROTEIN"/>
    <property type="match status" value="1"/>
</dbReference>
<dbReference type="OrthoDB" id="8252536at2"/>
<evidence type="ECO:0008006" key="3">
    <source>
        <dbReference type="Google" id="ProtNLM"/>
    </source>
</evidence>
<gene>
    <name evidence="1" type="ORF">SAMN05444159_4491</name>
</gene>
<dbReference type="EMBL" id="LT670844">
    <property type="protein sequence ID" value="SHK90465.1"/>
    <property type="molecule type" value="Genomic_DNA"/>
</dbReference>